<dbReference type="Pfam" id="PF13439">
    <property type="entry name" value="Glyco_transf_4"/>
    <property type="match status" value="1"/>
</dbReference>
<proteinExistence type="predicted"/>
<dbReference type="EMBL" id="FNGY01000014">
    <property type="protein sequence ID" value="SDO40782.1"/>
    <property type="molecule type" value="Genomic_DNA"/>
</dbReference>
<dbReference type="RefSeq" id="WP_074612536.1">
    <property type="nucleotide sequence ID" value="NZ_FNGY01000014.1"/>
</dbReference>
<dbReference type="Gene3D" id="3.40.50.2000">
    <property type="entry name" value="Glycogen Phosphorylase B"/>
    <property type="match status" value="2"/>
</dbReference>
<feature type="domain" description="Glycosyltransferase subfamily 4-like N-terminal" evidence="3">
    <location>
        <begin position="21"/>
        <end position="169"/>
    </location>
</feature>
<dbReference type="InterPro" id="IPR028098">
    <property type="entry name" value="Glyco_trans_4-like_N"/>
</dbReference>
<dbReference type="AlphaFoldDB" id="A0A1H0JB17"/>
<name>A0A1H0JB17_9SPHI</name>
<feature type="domain" description="Glycosyl transferase family 1" evidence="2">
    <location>
        <begin position="188"/>
        <end position="336"/>
    </location>
</feature>
<dbReference type="InterPro" id="IPR001296">
    <property type="entry name" value="Glyco_trans_1"/>
</dbReference>
<keyword evidence="1" id="KW-0472">Membrane</keyword>
<dbReference type="PANTHER" id="PTHR12526">
    <property type="entry name" value="GLYCOSYLTRANSFERASE"/>
    <property type="match status" value="1"/>
</dbReference>
<evidence type="ECO:0000259" key="3">
    <source>
        <dbReference type="Pfam" id="PF13439"/>
    </source>
</evidence>
<dbReference type="SUPFAM" id="SSF53756">
    <property type="entry name" value="UDP-Glycosyltransferase/glycogen phosphorylase"/>
    <property type="match status" value="1"/>
</dbReference>
<dbReference type="Pfam" id="PF00534">
    <property type="entry name" value="Glycos_transf_1"/>
    <property type="match status" value="1"/>
</dbReference>
<dbReference type="PANTHER" id="PTHR12526:SF630">
    <property type="entry name" value="GLYCOSYLTRANSFERASE"/>
    <property type="match status" value="1"/>
</dbReference>
<protein>
    <submittedName>
        <fullName evidence="4">Glycosyltransferase involved in cell wall bisynthesis</fullName>
    </submittedName>
</protein>
<keyword evidence="4" id="KW-0808">Transferase</keyword>
<keyword evidence="5" id="KW-1185">Reference proteome</keyword>
<keyword evidence="1" id="KW-0812">Transmembrane</keyword>
<organism evidence="4 5">
    <name type="scientific">Pedobacter steynii</name>
    <dbReference type="NCBI Taxonomy" id="430522"/>
    <lineage>
        <taxon>Bacteria</taxon>
        <taxon>Pseudomonadati</taxon>
        <taxon>Bacteroidota</taxon>
        <taxon>Sphingobacteriia</taxon>
        <taxon>Sphingobacteriales</taxon>
        <taxon>Sphingobacteriaceae</taxon>
        <taxon>Pedobacter</taxon>
    </lineage>
</organism>
<sequence length="358" mass="41039">MNTENSPKKRVLFISPSLSKGGAETQLLKIAQFLNAHDFEVMIISLKPINEFETDFSKMGIRIAYLKSWFGRPAHNWMQLKKLIRDFRPEHVVAFMFIAILFARMLKMSLDFKLISSIRTSVIHRKWYLPYKLSIGMDDALVFNSKASKDNFERLKLAKKGGLVIHNAISIPDLSRINCRPRAVFTWVCLAHFRWNKDYVTLFEAIALLKPGAFRLEIIGELNEETWPHRMILDLGIQNYVRILGFRQNTSEYLKAADAFVLSSHYEGMPNAILEAMAHGKPVVVTAIDCNKEFIEAANCGMLSEPLNAQSLAGQMKKMMDMSPTGRYVLGQNGKKYIETHFSEQQILNQWMELIVNT</sequence>
<feature type="transmembrane region" description="Helical" evidence="1">
    <location>
        <begin position="92"/>
        <end position="110"/>
    </location>
</feature>
<gene>
    <name evidence="4" type="ORF">SAMN05421820_114134</name>
</gene>
<dbReference type="GO" id="GO:0016757">
    <property type="term" value="F:glycosyltransferase activity"/>
    <property type="evidence" value="ECO:0007669"/>
    <property type="project" value="InterPro"/>
</dbReference>
<evidence type="ECO:0000259" key="2">
    <source>
        <dbReference type="Pfam" id="PF00534"/>
    </source>
</evidence>
<evidence type="ECO:0000313" key="5">
    <source>
        <dbReference type="Proteomes" id="UP000183200"/>
    </source>
</evidence>
<reference evidence="5" key="1">
    <citation type="submission" date="2016-10" db="EMBL/GenBank/DDBJ databases">
        <authorList>
            <person name="Varghese N."/>
            <person name="Submissions S."/>
        </authorList>
    </citation>
    <scope>NUCLEOTIDE SEQUENCE [LARGE SCALE GENOMIC DNA]</scope>
    <source>
        <strain evidence="5">DSM 19110</strain>
    </source>
</reference>
<keyword evidence="1" id="KW-1133">Transmembrane helix</keyword>
<dbReference type="OrthoDB" id="791981at2"/>
<evidence type="ECO:0000313" key="4">
    <source>
        <dbReference type="EMBL" id="SDO40782.1"/>
    </source>
</evidence>
<accession>A0A1H0JB17</accession>
<dbReference type="Proteomes" id="UP000183200">
    <property type="component" value="Unassembled WGS sequence"/>
</dbReference>
<evidence type="ECO:0000256" key="1">
    <source>
        <dbReference type="SAM" id="Phobius"/>
    </source>
</evidence>